<protein>
    <submittedName>
        <fullName evidence="2">Uncharacterized protein</fullName>
    </submittedName>
</protein>
<accession>A0A0D2L3X4</accession>
<keyword evidence="1" id="KW-1133">Transmembrane helix</keyword>
<dbReference type="OrthoDB" id="504268at2759"/>
<keyword evidence="1" id="KW-0472">Membrane</keyword>
<proteinExistence type="predicted"/>
<organism evidence="2 3">
    <name type="scientific">Monoraphidium neglectum</name>
    <dbReference type="NCBI Taxonomy" id="145388"/>
    <lineage>
        <taxon>Eukaryota</taxon>
        <taxon>Viridiplantae</taxon>
        <taxon>Chlorophyta</taxon>
        <taxon>core chlorophytes</taxon>
        <taxon>Chlorophyceae</taxon>
        <taxon>CS clade</taxon>
        <taxon>Sphaeropleales</taxon>
        <taxon>Selenastraceae</taxon>
        <taxon>Monoraphidium</taxon>
    </lineage>
</organism>
<dbReference type="EMBL" id="KK101175">
    <property type="protein sequence ID" value="KIZ01884.1"/>
    <property type="molecule type" value="Genomic_DNA"/>
</dbReference>
<feature type="transmembrane region" description="Helical" evidence="1">
    <location>
        <begin position="71"/>
        <end position="91"/>
    </location>
</feature>
<evidence type="ECO:0000313" key="3">
    <source>
        <dbReference type="Proteomes" id="UP000054498"/>
    </source>
</evidence>
<dbReference type="AlphaFoldDB" id="A0A0D2L3X4"/>
<dbReference type="Proteomes" id="UP000054498">
    <property type="component" value="Unassembled WGS sequence"/>
</dbReference>
<gene>
    <name evidence="2" type="ORF">MNEG_6074</name>
</gene>
<reference evidence="2 3" key="1">
    <citation type="journal article" date="2013" name="BMC Genomics">
        <title>Reconstruction of the lipid metabolism for the microalga Monoraphidium neglectum from its genome sequence reveals characteristics suitable for biofuel production.</title>
        <authorList>
            <person name="Bogen C."/>
            <person name="Al-Dilaimi A."/>
            <person name="Albersmeier A."/>
            <person name="Wichmann J."/>
            <person name="Grundmann M."/>
            <person name="Rupp O."/>
            <person name="Lauersen K.J."/>
            <person name="Blifernez-Klassen O."/>
            <person name="Kalinowski J."/>
            <person name="Goesmann A."/>
            <person name="Mussgnug J.H."/>
            <person name="Kruse O."/>
        </authorList>
    </citation>
    <scope>NUCLEOTIDE SEQUENCE [LARGE SCALE GENOMIC DNA]</scope>
    <source>
        <strain evidence="2 3">SAG 48.87</strain>
    </source>
</reference>
<sequence length="102" mass="11401">MAGVLRTAAVAVRASLEGGALAGRRAAAQAQQARGNHDLSVHHNKHIEKWLSRREDIEQEFTWDGRTTRSVLIGAFLLPIATYNMLVYMAHQVQQPERRARA</sequence>
<evidence type="ECO:0000313" key="2">
    <source>
        <dbReference type="EMBL" id="KIZ01884.1"/>
    </source>
</evidence>
<name>A0A0D2L3X4_9CHLO</name>
<dbReference type="GeneID" id="25738950"/>
<evidence type="ECO:0000256" key="1">
    <source>
        <dbReference type="SAM" id="Phobius"/>
    </source>
</evidence>
<dbReference type="STRING" id="145388.A0A0D2L3X4"/>
<dbReference type="KEGG" id="mng:MNEG_6074"/>
<dbReference type="RefSeq" id="XP_013900903.1">
    <property type="nucleotide sequence ID" value="XM_014045449.1"/>
</dbReference>
<keyword evidence="1" id="KW-0812">Transmembrane</keyword>
<keyword evidence="3" id="KW-1185">Reference proteome</keyword>